<gene>
    <name evidence="2" type="ordered locus">Acry_0277</name>
</gene>
<dbReference type="InterPro" id="IPR010093">
    <property type="entry name" value="SinI_DNA-bd"/>
</dbReference>
<dbReference type="Proteomes" id="UP000000245">
    <property type="component" value="Chromosome"/>
</dbReference>
<name>A5FV73_ACICJ</name>
<feature type="domain" description="Helix-turn-helix" evidence="1">
    <location>
        <begin position="56"/>
        <end position="104"/>
    </location>
</feature>
<dbReference type="HOGENOM" id="CLU_2165474_0_0_5"/>
<evidence type="ECO:0000313" key="3">
    <source>
        <dbReference type="Proteomes" id="UP000000245"/>
    </source>
</evidence>
<sequence length="110" mass="11612">MAGRAAGTEDRRVGYEAAAWGVGLMNAPLIFGQSASPEIDSATKQHSAESASGTQFMTLRDVADILDVSPSTLRRRIAEGALRVHRIGRAIRISQTDLAAFLAASRGAES</sequence>
<dbReference type="SUPFAM" id="SSF46955">
    <property type="entry name" value="Putative DNA-binding domain"/>
    <property type="match status" value="1"/>
</dbReference>
<reference evidence="2 3" key="1">
    <citation type="submission" date="2007-05" db="EMBL/GenBank/DDBJ databases">
        <title>Complete sequence of chromosome of Acidiphilium cryptum JF-5.</title>
        <authorList>
            <consortium name="US DOE Joint Genome Institute"/>
            <person name="Copeland A."/>
            <person name="Lucas S."/>
            <person name="Lapidus A."/>
            <person name="Barry K."/>
            <person name="Detter J.C."/>
            <person name="Glavina del Rio T."/>
            <person name="Hammon N."/>
            <person name="Israni S."/>
            <person name="Dalin E."/>
            <person name="Tice H."/>
            <person name="Pitluck S."/>
            <person name="Sims D."/>
            <person name="Brettin T."/>
            <person name="Bruce D."/>
            <person name="Han C."/>
            <person name="Schmutz J."/>
            <person name="Larimer F."/>
            <person name="Land M."/>
            <person name="Hauser L."/>
            <person name="Kyrpides N."/>
            <person name="Kim E."/>
            <person name="Magnuson T."/>
            <person name="Richardson P."/>
        </authorList>
    </citation>
    <scope>NUCLEOTIDE SEQUENCE [LARGE SCALE GENOMIC DNA]</scope>
    <source>
        <strain evidence="2 3">JF-5</strain>
    </source>
</reference>
<proteinExistence type="predicted"/>
<evidence type="ECO:0000313" key="2">
    <source>
        <dbReference type="EMBL" id="ABQ29505.1"/>
    </source>
</evidence>
<keyword evidence="3" id="KW-1185">Reference proteome</keyword>
<dbReference type="STRING" id="349163.Acry_0277"/>
<dbReference type="NCBIfam" id="TIGR01764">
    <property type="entry name" value="excise"/>
    <property type="match status" value="1"/>
</dbReference>
<protein>
    <submittedName>
        <fullName evidence="2">DNA binding domain, excisionase family</fullName>
    </submittedName>
</protein>
<dbReference type="Pfam" id="PF12728">
    <property type="entry name" value="HTH_17"/>
    <property type="match status" value="1"/>
</dbReference>
<organism evidence="2 3">
    <name type="scientific">Acidiphilium cryptum (strain JF-5)</name>
    <dbReference type="NCBI Taxonomy" id="349163"/>
    <lineage>
        <taxon>Bacteria</taxon>
        <taxon>Pseudomonadati</taxon>
        <taxon>Pseudomonadota</taxon>
        <taxon>Alphaproteobacteria</taxon>
        <taxon>Acetobacterales</taxon>
        <taxon>Acidocellaceae</taxon>
        <taxon>Acidiphilium</taxon>
    </lineage>
</organism>
<dbReference type="EMBL" id="CP000697">
    <property type="protein sequence ID" value="ABQ29505.1"/>
    <property type="molecule type" value="Genomic_DNA"/>
</dbReference>
<dbReference type="InterPro" id="IPR009061">
    <property type="entry name" value="DNA-bd_dom_put_sf"/>
</dbReference>
<dbReference type="AlphaFoldDB" id="A5FV73"/>
<dbReference type="KEGG" id="acr:Acry_0277"/>
<evidence type="ECO:0000259" key="1">
    <source>
        <dbReference type="Pfam" id="PF12728"/>
    </source>
</evidence>
<dbReference type="InterPro" id="IPR041657">
    <property type="entry name" value="HTH_17"/>
</dbReference>
<dbReference type="GO" id="GO:0003677">
    <property type="term" value="F:DNA binding"/>
    <property type="evidence" value="ECO:0007669"/>
    <property type="project" value="InterPro"/>
</dbReference>
<accession>A5FV73</accession>